<dbReference type="EMBL" id="VTUZ01000090">
    <property type="protein sequence ID" value="KAA0997389.1"/>
    <property type="molecule type" value="Genomic_DNA"/>
</dbReference>
<gene>
    <name evidence="4" type="ORF">FVF58_49645</name>
</gene>
<dbReference type="GO" id="GO:0000160">
    <property type="term" value="P:phosphorelay signal transduction system"/>
    <property type="evidence" value="ECO:0007669"/>
    <property type="project" value="InterPro"/>
</dbReference>
<sequence>MKLPSASPQVAVATILLVDDDPKTLRPLRILLEAEGYRVLTALDGKAAESVTEDDQPDLIVTDWMMPSVDGVALCRWLKADTATADIPVVMLSAAQPPQPGERLWDVLLRKPTPIARLTEVIACLLKTRRTRPVQP</sequence>
<comment type="caution">
    <text evidence="4">The sequence shown here is derived from an EMBL/GenBank/DDBJ whole genome shotgun (WGS) entry which is preliminary data.</text>
</comment>
<dbReference type="Pfam" id="PF00072">
    <property type="entry name" value="Response_reg"/>
    <property type="match status" value="1"/>
</dbReference>
<name>A0A5B0G653_9BURK</name>
<feature type="domain" description="Response regulatory" evidence="3">
    <location>
        <begin position="14"/>
        <end position="126"/>
    </location>
</feature>
<organism evidence="4 5">
    <name type="scientific">Paraburkholderia panacisoli</name>
    <dbReference type="NCBI Taxonomy" id="2603818"/>
    <lineage>
        <taxon>Bacteria</taxon>
        <taxon>Pseudomonadati</taxon>
        <taxon>Pseudomonadota</taxon>
        <taxon>Betaproteobacteria</taxon>
        <taxon>Burkholderiales</taxon>
        <taxon>Burkholderiaceae</taxon>
        <taxon>Paraburkholderia</taxon>
    </lineage>
</organism>
<dbReference type="Proteomes" id="UP000325273">
    <property type="component" value="Unassembled WGS sequence"/>
</dbReference>
<dbReference type="InterPro" id="IPR050595">
    <property type="entry name" value="Bact_response_regulator"/>
</dbReference>
<dbReference type="PROSITE" id="PS50110">
    <property type="entry name" value="RESPONSE_REGULATORY"/>
    <property type="match status" value="1"/>
</dbReference>
<dbReference type="InterPro" id="IPR001789">
    <property type="entry name" value="Sig_transdc_resp-reg_receiver"/>
</dbReference>
<proteinExistence type="predicted"/>
<dbReference type="RefSeq" id="WP_149676786.1">
    <property type="nucleotide sequence ID" value="NZ_VTUZ01000090.1"/>
</dbReference>
<evidence type="ECO:0000313" key="5">
    <source>
        <dbReference type="Proteomes" id="UP000325273"/>
    </source>
</evidence>
<reference evidence="4 5" key="1">
    <citation type="submission" date="2019-08" db="EMBL/GenBank/DDBJ databases">
        <title>Paraburkholderia sp. DCY113.</title>
        <authorList>
            <person name="Kang J."/>
        </authorList>
    </citation>
    <scope>NUCLEOTIDE SEQUENCE [LARGE SCALE GENOMIC DNA]</scope>
    <source>
        <strain evidence="4 5">DCY113</strain>
    </source>
</reference>
<dbReference type="InterPro" id="IPR011006">
    <property type="entry name" value="CheY-like_superfamily"/>
</dbReference>
<dbReference type="PANTHER" id="PTHR44591:SF3">
    <property type="entry name" value="RESPONSE REGULATORY DOMAIN-CONTAINING PROTEIN"/>
    <property type="match status" value="1"/>
</dbReference>
<dbReference type="PANTHER" id="PTHR44591">
    <property type="entry name" value="STRESS RESPONSE REGULATOR PROTEIN 1"/>
    <property type="match status" value="1"/>
</dbReference>
<dbReference type="Gene3D" id="3.40.50.2300">
    <property type="match status" value="1"/>
</dbReference>
<evidence type="ECO:0000259" key="3">
    <source>
        <dbReference type="PROSITE" id="PS50110"/>
    </source>
</evidence>
<protein>
    <submittedName>
        <fullName evidence="4">Response regulator</fullName>
    </submittedName>
</protein>
<evidence type="ECO:0000313" key="4">
    <source>
        <dbReference type="EMBL" id="KAA0997389.1"/>
    </source>
</evidence>
<keyword evidence="5" id="KW-1185">Reference proteome</keyword>
<dbReference type="AlphaFoldDB" id="A0A5B0G653"/>
<feature type="modified residue" description="4-aspartylphosphate" evidence="2">
    <location>
        <position position="63"/>
    </location>
</feature>
<evidence type="ECO:0000256" key="1">
    <source>
        <dbReference type="ARBA" id="ARBA00022553"/>
    </source>
</evidence>
<accession>A0A5B0G653</accession>
<evidence type="ECO:0000256" key="2">
    <source>
        <dbReference type="PROSITE-ProRule" id="PRU00169"/>
    </source>
</evidence>
<keyword evidence="1 2" id="KW-0597">Phosphoprotein</keyword>
<dbReference type="SMART" id="SM00448">
    <property type="entry name" value="REC"/>
    <property type="match status" value="1"/>
</dbReference>
<dbReference type="SUPFAM" id="SSF52172">
    <property type="entry name" value="CheY-like"/>
    <property type="match status" value="1"/>
</dbReference>